<dbReference type="AlphaFoldDB" id="A0A8J3CYA6"/>
<dbReference type="Proteomes" id="UP000642809">
    <property type="component" value="Unassembled WGS sequence"/>
</dbReference>
<dbReference type="RefSeq" id="WP_189583373.1">
    <property type="nucleotide sequence ID" value="NZ_BMYF01000016.1"/>
</dbReference>
<comment type="caution">
    <text evidence="1">The sequence shown here is derived from an EMBL/GenBank/DDBJ whole genome shotgun (WGS) entry which is preliminary data.</text>
</comment>
<accession>A0A8J3CYA6</accession>
<protein>
    <submittedName>
        <fullName evidence="1">Uncharacterized protein</fullName>
    </submittedName>
</protein>
<name>A0A8J3CYA6_9BACT</name>
<keyword evidence="2" id="KW-1185">Reference proteome</keyword>
<dbReference type="EMBL" id="BMYF01000016">
    <property type="protein sequence ID" value="GHB43916.1"/>
    <property type="molecule type" value="Genomic_DNA"/>
</dbReference>
<evidence type="ECO:0000313" key="2">
    <source>
        <dbReference type="Proteomes" id="UP000642809"/>
    </source>
</evidence>
<evidence type="ECO:0000313" key="1">
    <source>
        <dbReference type="EMBL" id="GHB43916.1"/>
    </source>
</evidence>
<organism evidence="1 2">
    <name type="scientific">Mongoliitalea lutea</name>
    <dbReference type="NCBI Taxonomy" id="849756"/>
    <lineage>
        <taxon>Bacteria</taxon>
        <taxon>Pseudomonadati</taxon>
        <taxon>Bacteroidota</taxon>
        <taxon>Cytophagia</taxon>
        <taxon>Cytophagales</taxon>
        <taxon>Cyclobacteriaceae</taxon>
        <taxon>Mongoliitalea</taxon>
    </lineage>
</organism>
<reference evidence="1" key="2">
    <citation type="submission" date="2020-09" db="EMBL/GenBank/DDBJ databases">
        <authorList>
            <person name="Sun Q."/>
            <person name="Kim S."/>
        </authorList>
    </citation>
    <scope>NUCLEOTIDE SEQUENCE</scope>
    <source>
        <strain evidence="1">KCTC 23224</strain>
    </source>
</reference>
<gene>
    <name evidence="1" type="ORF">GCM10008106_26160</name>
</gene>
<sequence length="381" mass="43889">MMKYAILFLFLINSCSEKTISNEEILARYNTVEAKAFINPFSFEADPMERLLLVNFEKDPDEHYVGLEPQFFNDSINGVGLLVIAWRKDMHIDVYHAKSLNPNLAKFNIAGKGLGDMVAVDFQEDLFEITDHGVQVAINFMDKWGRAIAIHLRESNSKSRKPFGLLAPMGDAAINPSSMPLVWLEDFYFIRRKATEQQVSIDGEERKLDKLPIPMDGTWMYFARYSENPWILMLNPDQHGNELKPQEHHALELILRNGQEELKSLVFYNGEKQVRLAFEPSFPNILAMELGSTAKGTFSLEPHHKGLGMIAGNYEVNKSSTDAMIKLNPSKGWIPNPDRWELKFLYKVGNVFKDWPINYEWDARIDFSMDTPIIYSTWQKR</sequence>
<reference evidence="1" key="1">
    <citation type="journal article" date="2014" name="Int. J. Syst. Evol. Microbiol.">
        <title>Complete genome sequence of Corynebacterium casei LMG S-19264T (=DSM 44701T), isolated from a smear-ripened cheese.</title>
        <authorList>
            <consortium name="US DOE Joint Genome Institute (JGI-PGF)"/>
            <person name="Walter F."/>
            <person name="Albersmeier A."/>
            <person name="Kalinowski J."/>
            <person name="Ruckert C."/>
        </authorList>
    </citation>
    <scope>NUCLEOTIDE SEQUENCE</scope>
    <source>
        <strain evidence="1">KCTC 23224</strain>
    </source>
</reference>
<proteinExistence type="predicted"/>